<dbReference type="Gene3D" id="1.20.120.790">
    <property type="entry name" value="Heat shock protein 90, C-terminal domain"/>
    <property type="match status" value="1"/>
</dbReference>
<dbReference type="InterPro" id="IPR001404">
    <property type="entry name" value="Hsp90_fam"/>
</dbReference>
<dbReference type="InterPro" id="IPR036890">
    <property type="entry name" value="HATPase_C_sf"/>
</dbReference>
<dbReference type="FunFam" id="1.20.120.790:FF:000004">
    <property type="entry name" value="Heat shock protein 75 kDa"/>
    <property type="match status" value="1"/>
</dbReference>
<feature type="binding site" evidence="8">
    <location>
        <position position="275"/>
    </location>
    <ligand>
        <name>ATP</name>
        <dbReference type="ChEBI" id="CHEBI:30616"/>
    </ligand>
</feature>
<dbReference type="Proteomes" id="UP001186944">
    <property type="component" value="Unassembled WGS sequence"/>
</dbReference>
<dbReference type="InterPro" id="IPR037196">
    <property type="entry name" value="HSP90_C"/>
</dbReference>
<accession>A0AA88Y6H7</accession>
<evidence type="ECO:0000256" key="3">
    <source>
        <dbReference type="ARBA" id="ARBA00022741"/>
    </source>
</evidence>
<evidence type="ECO:0000256" key="4">
    <source>
        <dbReference type="ARBA" id="ARBA00022840"/>
    </source>
</evidence>
<feature type="binding site" evidence="8">
    <location>
        <begin position="50"/>
        <end position="51"/>
    </location>
    <ligand>
        <name>ATP</name>
        <dbReference type="ChEBI" id="CHEBI:30616"/>
    </ligand>
</feature>
<protein>
    <recommendedName>
        <fullName evidence="11">Heat shock protein 75 kDa, mitochondrial</fullName>
    </recommendedName>
</protein>
<dbReference type="AlphaFoldDB" id="A0AA88Y6H7"/>
<comment type="subcellular location">
    <subcellularLocation>
        <location evidence="1">Mitochondrion</location>
    </subcellularLocation>
</comment>
<keyword evidence="5" id="KW-0809">Transit peptide</keyword>
<dbReference type="FunFam" id="3.30.230.80:FF:000004">
    <property type="entry name" value="Heat shock protein 75 kDa"/>
    <property type="match status" value="1"/>
</dbReference>
<dbReference type="GO" id="GO:0005739">
    <property type="term" value="C:mitochondrion"/>
    <property type="evidence" value="ECO:0007669"/>
    <property type="project" value="UniProtKB-SubCell"/>
</dbReference>
<comment type="caution">
    <text evidence="9">The sequence shown here is derived from an EMBL/GenBank/DDBJ whole genome shotgun (WGS) entry which is preliminary data.</text>
</comment>
<keyword evidence="6" id="KW-0496">Mitochondrion</keyword>
<dbReference type="GO" id="GO:0016887">
    <property type="term" value="F:ATP hydrolysis activity"/>
    <property type="evidence" value="ECO:0007669"/>
    <property type="project" value="InterPro"/>
</dbReference>
<dbReference type="InterPro" id="IPR020568">
    <property type="entry name" value="Ribosomal_Su5_D2-typ_SF"/>
</dbReference>
<dbReference type="Gene3D" id="3.30.565.10">
    <property type="entry name" value="Histidine kinase-like ATPase, C-terminal domain"/>
    <property type="match status" value="1"/>
</dbReference>
<dbReference type="HAMAP" id="MF_00505">
    <property type="entry name" value="HSP90"/>
    <property type="match status" value="1"/>
</dbReference>
<dbReference type="SUPFAM" id="SSF110942">
    <property type="entry name" value="HSP90 C-terminal domain"/>
    <property type="match status" value="1"/>
</dbReference>
<evidence type="ECO:0000256" key="2">
    <source>
        <dbReference type="ARBA" id="ARBA00008239"/>
    </source>
</evidence>
<keyword evidence="7" id="KW-0143">Chaperone</keyword>
<dbReference type="CDD" id="cd16927">
    <property type="entry name" value="HATPase_Hsp90-like"/>
    <property type="match status" value="1"/>
</dbReference>
<keyword evidence="3 8" id="KW-0547">Nucleotide-binding</keyword>
<dbReference type="PANTHER" id="PTHR11528">
    <property type="entry name" value="HEAT SHOCK PROTEIN 90 FAMILY MEMBER"/>
    <property type="match status" value="1"/>
</dbReference>
<dbReference type="NCBIfam" id="NF003555">
    <property type="entry name" value="PRK05218.1"/>
    <property type="match status" value="1"/>
</dbReference>
<evidence type="ECO:0000256" key="6">
    <source>
        <dbReference type="ARBA" id="ARBA00023128"/>
    </source>
</evidence>
<feature type="binding site" evidence="8">
    <location>
        <position position="35"/>
    </location>
    <ligand>
        <name>ATP</name>
        <dbReference type="ChEBI" id="CHEBI:30616"/>
    </ligand>
</feature>
<name>A0AA88Y6H7_PINIB</name>
<sequence>MTDTDISDPDVPLEIHVAVDDNKKTFTIQDTGIGMTKEEMIENLGTIARSGSKAFLETIAKEQGDVSSKIIGQFGVGFYSSFMVAEKVDVYSRAAKPGAQAYKWSSSGTGTYDIAEAENVQRGTKIVLHLKGDCYDFAKEDVLKDVVKKYSNFVGVPIYLNGKKANVIQALWMMEPKNITEEMHEEFYRFIGNVFDKPRYHMHYKIDVPLNIRALFYVPEYKPTMFDMSRETDINVTLYSRKVMVLQKANNVLPKWLRFIKGVVDSEDVPLNLSRELLQDSFLIRKLRNVLTTRIIKFFLDQSKKDNERYMKFYEDYGLFFREGIVTTPEQEQREEIARLLRFESSKTMPGERISLDDYSMRMKAGTRNIYYLSAPNRELAERSPYLEALEKEDIEVMFLYEPYDELVLMNMGQYDKKFLKSIENEVQEKADLDYVDSGDDKSISQAAADSLTNWLQGTLMNRVQKVKVTRRLSSHPCLITVQEMASARHFLRTTLADRSPEERYRILQPTLEINPNHNLIHKLSSLKDDNPELAKLVAEQLYDNAMVNAGLMDDPRIMIGKMNELLERALEKH</sequence>
<dbReference type="Gene3D" id="3.30.230.80">
    <property type="match status" value="1"/>
</dbReference>
<feature type="binding site" evidence="8">
    <location>
        <position position="124"/>
    </location>
    <ligand>
        <name>ATP</name>
        <dbReference type="ChEBI" id="CHEBI:30616"/>
    </ligand>
</feature>
<dbReference type="GO" id="GO:0051082">
    <property type="term" value="F:unfolded protein binding"/>
    <property type="evidence" value="ECO:0007669"/>
    <property type="project" value="InterPro"/>
</dbReference>
<keyword evidence="10" id="KW-1185">Reference proteome</keyword>
<dbReference type="InterPro" id="IPR020575">
    <property type="entry name" value="Hsp90_N"/>
</dbReference>
<comment type="similarity">
    <text evidence="2">Belongs to the heat shock protein 90 family.</text>
</comment>
<evidence type="ECO:0000256" key="1">
    <source>
        <dbReference type="ARBA" id="ARBA00004173"/>
    </source>
</evidence>
<evidence type="ECO:0000313" key="9">
    <source>
        <dbReference type="EMBL" id="KAK3099368.1"/>
    </source>
</evidence>
<dbReference type="SUPFAM" id="SSF54211">
    <property type="entry name" value="Ribosomal protein S5 domain 2-like"/>
    <property type="match status" value="1"/>
</dbReference>
<dbReference type="Gene3D" id="3.40.50.11260">
    <property type="match status" value="1"/>
</dbReference>
<dbReference type="PRINTS" id="PR00775">
    <property type="entry name" value="HEATSHOCK90"/>
</dbReference>
<proteinExistence type="inferred from homology"/>
<dbReference type="FunFam" id="3.40.50.11260:FF:000004">
    <property type="entry name" value="Heat shock protein 75 mitochondrial"/>
    <property type="match status" value="1"/>
</dbReference>
<evidence type="ECO:0000256" key="5">
    <source>
        <dbReference type="ARBA" id="ARBA00022946"/>
    </source>
</evidence>
<evidence type="ECO:0008006" key="11">
    <source>
        <dbReference type="Google" id="ProtNLM"/>
    </source>
</evidence>
<feature type="binding site" evidence="8">
    <location>
        <position position="43"/>
    </location>
    <ligand>
        <name>ATP</name>
        <dbReference type="ChEBI" id="CHEBI:30616"/>
    </ligand>
</feature>
<dbReference type="Pfam" id="PF13589">
    <property type="entry name" value="HATPase_c_3"/>
    <property type="match status" value="1"/>
</dbReference>
<dbReference type="GO" id="GO:0070013">
    <property type="term" value="C:intracellular organelle lumen"/>
    <property type="evidence" value="ECO:0007669"/>
    <property type="project" value="UniProtKB-ARBA"/>
</dbReference>
<dbReference type="SUPFAM" id="SSF55874">
    <property type="entry name" value="ATPase domain of HSP90 chaperone/DNA topoisomerase II/histidine kinase"/>
    <property type="match status" value="1"/>
</dbReference>
<feature type="binding site" evidence="8">
    <location>
        <begin position="73"/>
        <end position="78"/>
    </location>
    <ligand>
        <name>ATP</name>
        <dbReference type="ChEBI" id="CHEBI:30616"/>
    </ligand>
</feature>
<dbReference type="GO" id="GO:0005524">
    <property type="term" value="F:ATP binding"/>
    <property type="evidence" value="ECO:0007669"/>
    <property type="project" value="UniProtKB-KW"/>
</dbReference>
<reference evidence="9" key="1">
    <citation type="submission" date="2019-08" db="EMBL/GenBank/DDBJ databases">
        <title>The improved chromosome-level genome for the pearl oyster Pinctada fucata martensii using PacBio sequencing and Hi-C.</title>
        <authorList>
            <person name="Zheng Z."/>
        </authorList>
    </citation>
    <scope>NUCLEOTIDE SEQUENCE</scope>
    <source>
        <strain evidence="9">ZZ-2019</strain>
        <tissue evidence="9">Adductor muscle</tissue>
    </source>
</reference>
<organism evidence="9 10">
    <name type="scientific">Pinctada imbricata</name>
    <name type="common">Atlantic pearl-oyster</name>
    <name type="synonym">Pinctada martensii</name>
    <dbReference type="NCBI Taxonomy" id="66713"/>
    <lineage>
        <taxon>Eukaryota</taxon>
        <taxon>Metazoa</taxon>
        <taxon>Spiralia</taxon>
        <taxon>Lophotrochozoa</taxon>
        <taxon>Mollusca</taxon>
        <taxon>Bivalvia</taxon>
        <taxon>Autobranchia</taxon>
        <taxon>Pteriomorphia</taxon>
        <taxon>Pterioida</taxon>
        <taxon>Pterioidea</taxon>
        <taxon>Pteriidae</taxon>
        <taxon>Pinctada</taxon>
    </lineage>
</organism>
<dbReference type="EMBL" id="VSWD01000006">
    <property type="protein sequence ID" value="KAK3099368.1"/>
    <property type="molecule type" value="Genomic_DNA"/>
</dbReference>
<keyword evidence="4 8" id="KW-0067">ATP-binding</keyword>
<dbReference type="GO" id="GO:0140662">
    <property type="term" value="F:ATP-dependent protein folding chaperone"/>
    <property type="evidence" value="ECO:0007669"/>
    <property type="project" value="InterPro"/>
</dbReference>
<evidence type="ECO:0000313" key="10">
    <source>
        <dbReference type="Proteomes" id="UP001186944"/>
    </source>
</evidence>
<dbReference type="PIRSF" id="PIRSF002583">
    <property type="entry name" value="Hsp90"/>
    <property type="match status" value="1"/>
</dbReference>
<gene>
    <name evidence="9" type="ORF">FSP39_003349</name>
</gene>
<feature type="binding site" evidence="8">
    <location>
        <position position="30"/>
    </location>
    <ligand>
        <name>ATP</name>
        <dbReference type="ChEBI" id="CHEBI:30616"/>
    </ligand>
</feature>
<dbReference type="Pfam" id="PF00183">
    <property type="entry name" value="HSP90"/>
    <property type="match status" value="1"/>
</dbReference>
<evidence type="ECO:0000256" key="8">
    <source>
        <dbReference type="PIRSR" id="PIRSR002583-1"/>
    </source>
</evidence>
<evidence type="ECO:0000256" key="7">
    <source>
        <dbReference type="ARBA" id="ARBA00023186"/>
    </source>
</evidence>